<dbReference type="InterPro" id="IPR050188">
    <property type="entry name" value="RluA_PseudoU_synthase"/>
</dbReference>
<dbReference type="EMBL" id="DWWD01000026">
    <property type="protein sequence ID" value="HJC50327.1"/>
    <property type="molecule type" value="Genomic_DNA"/>
</dbReference>
<gene>
    <name evidence="5" type="ORF">H9754_07135</name>
</gene>
<reference evidence="5" key="2">
    <citation type="submission" date="2021-04" db="EMBL/GenBank/DDBJ databases">
        <authorList>
            <person name="Gilroy R."/>
        </authorList>
    </citation>
    <scope>NUCLEOTIDE SEQUENCE</scope>
    <source>
        <strain evidence="5">ChiSjej3B21-8574</strain>
    </source>
</reference>
<evidence type="ECO:0000256" key="2">
    <source>
        <dbReference type="ARBA" id="ARBA00031870"/>
    </source>
</evidence>
<protein>
    <recommendedName>
        <fullName evidence="2">RNA pseudouridylate synthase</fullName>
    </recommendedName>
    <alternativeName>
        <fullName evidence="3">RNA-uridine isomerase</fullName>
    </alternativeName>
</protein>
<organism evidence="5 6">
    <name type="scientific">Candidatus Anaerostipes avistercoris</name>
    <dbReference type="NCBI Taxonomy" id="2838462"/>
    <lineage>
        <taxon>Bacteria</taxon>
        <taxon>Bacillati</taxon>
        <taxon>Bacillota</taxon>
        <taxon>Clostridia</taxon>
        <taxon>Lachnospirales</taxon>
        <taxon>Lachnospiraceae</taxon>
        <taxon>Anaerostipes</taxon>
    </lineage>
</organism>
<dbReference type="CDD" id="cd02869">
    <property type="entry name" value="PseudoU_synth_RluA_like"/>
    <property type="match status" value="1"/>
</dbReference>
<dbReference type="SUPFAM" id="SSF55120">
    <property type="entry name" value="Pseudouridine synthase"/>
    <property type="match status" value="1"/>
</dbReference>
<feature type="domain" description="Pseudouridine synthase RsuA/RluA-like" evidence="4">
    <location>
        <begin position="15"/>
        <end position="174"/>
    </location>
</feature>
<dbReference type="PANTHER" id="PTHR21600">
    <property type="entry name" value="MITOCHONDRIAL RNA PSEUDOURIDINE SYNTHASE"/>
    <property type="match status" value="1"/>
</dbReference>
<evidence type="ECO:0000313" key="5">
    <source>
        <dbReference type="EMBL" id="HJC50327.1"/>
    </source>
</evidence>
<dbReference type="Gene3D" id="3.30.2350.10">
    <property type="entry name" value="Pseudouridine synthase"/>
    <property type="match status" value="1"/>
</dbReference>
<sequence>MRRKRKINIVYKDKDILVCEKPAGMPVSSDKTGDMDLCHQLKNQLFFDENIKEEPELYMVHRLDRPVGGVMVFARSRAAAAELDRQVRDREFEKDYQAVLTGWIPQDQGTWRDFLKKDPVRNVSYVADEGTEGAKEAVLDYEVIDMMESSKMKLTYCLIHLRTGRHHQIRVQTSSRGFGIWGDTKYNPLFQKTRKTYREIGLYAARIAFVHPVSGEKMEFRSEPSGQAFELLEMEDI</sequence>
<evidence type="ECO:0000256" key="1">
    <source>
        <dbReference type="ARBA" id="ARBA00000073"/>
    </source>
</evidence>
<dbReference type="AlphaFoldDB" id="A0A9D2PGN8"/>
<evidence type="ECO:0000256" key="3">
    <source>
        <dbReference type="ARBA" id="ARBA00033164"/>
    </source>
</evidence>
<reference evidence="5" key="1">
    <citation type="journal article" date="2021" name="PeerJ">
        <title>Extensive microbial diversity within the chicken gut microbiome revealed by metagenomics and culture.</title>
        <authorList>
            <person name="Gilroy R."/>
            <person name="Ravi A."/>
            <person name="Getino M."/>
            <person name="Pursley I."/>
            <person name="Horton D.L."/>
            <person name="Alikhan N.F."/>
            <person name="Baker D."/>
            <person name="Gharbi K."/>
            <person name="Hall N."/>
            <person name="Watson M."/>
            <person name="Adriaenssens E.M."/>
            <person name="Foster-Nyarko E."/>
            <person name="Jarju S."/>
            <person name="Secka A."/>
            <person name="Antonio M."/>
            <person name="Oren A."/>
            <person name="Chaudhuri R.R."/>
            <person name="La Ragione R."/>
            <person name="Hildebrand F."/>
            <person name="Pallen M.J."/>
        </authorList>
    </citation>
    <scope>NUCLEOTIDE SEQUENCE</scope>
    <source>
        <strain evidence="5">ChiSjej3B21-8574</strain>
    </source>
</reference>
<evidence type="ECO:0000313" key="6">
    <source>
        <dbReference type="Proteomes" id="UP000823904"/>
    </source>
</evidence>
<dbReference type="Proteomes" id="UP000823904">
    <property type="component" value="Unassembled WGS sequence"/>
</dbReference>
<dbReference type="GO" id="GO:0006396">
    <property type="term" value="P:RNA processing"/>
    <property type="evidence" value="ECO:0007669"/>
    <property type="project" value="UniProtKB-ARBA"/>
</dbReference>
<dbReference type="InterPro" id="IPR020103">
    <property type="entry name" value="PsdUridine_synth_cat_dom_sf"/>
</dbReference>
<dbReference type="InterPro" id="IPR006145">
    <property type="entry name" value="PsdUridine_synth_RsuA/RluA"/>
</dbReference>
<dbReference type="GO" id="GO:0003723">
    <property type="term" value="F:RNA binding"/>
    <property type="evidence" value="ECO:0007669"/>
    <property type="project" value="InterPro"/>
</dbReference>
<evidence type="ECO:0000259" key="4">
    <source>
        <dbReference type="Pfam" id="PF00849"/>
    </source>
</evidence>
<dbReference type="GO" id="GO:0009982">
    <property type="term" value="F:pseudouridine synthase activity"/>
    <property type="evidence" value="ECO:0007669"/>
    <property type="project" value="InterPro"/>
</dbReference>
<comment type="caution">
    <text evidence="5">The sequence shown here is derived from an EMBL/GenBank/DDBJ whole genome shotgun (WGS) entry which is preliminary data.</text>
</comment>
<dbReference type="GO" id="GO:0140098">
    <property type="term" value="F:catalytic activity, acting on RNA"/>
    <property type="evidence" value="ECO:0007669"/>
    <property type="project" value="UniProtKB-ARBA"/>
</dbReference>
<dbReference type="GO" id="GO:0001522">
    <property type="term" value="P:pseudouridine synthesis"/>
    <property type="evidence" value="ECO:0007669"/>
    <property type="project" value="InterPro"/>
</dbReference>
<name>A0A9D2PGN8_9FIRM</name>
<proteinExistence type="predicted"/>
<accession>A0A9D2PGN8</accession>
<dbReference type="Pfam" id="PF00849">
    <property type="entry name" value="PseudoU_synth_2"/>
    <property type="match status" value="1"/>
</dbReference>
<comment type="catalytic activity">
    <reaction evidence="1">
        <text>a uridine in RNA = a pseudouridine in RNA</text>
        <dbReference type="Rhea" id="RHEA:48348"/>
        <dbReference type="Rhea" id="RHEA-COMP:12068"/>
        <dbReference type="Rhea" id="RHEA-COMP:12069"/>
        <dbReference type="ChEBI" id="CHEBI:65314"/>
        <dbReference type="ChEBI" id="CHEBI:65315"/>
    </reaction>
</comment>